<gene>
    <name evidence="1" type="ORF">N136_04902</name>
</gene>
<dbReference type="EMBL" id="AWVQ01000962">
    <property type="protein sequence ID" value="ERK60902.1"/>
    <property type="molecule type" value="Genomic_DNA"/>
</dbReference>
<reference evidence="1 2" key="1">
    <citation type="submission" date="2013-08" db="EMBL/GenBank/DDBJ databases">
        <authorList>
            <person name="Weinstock G."/>
            <person name="Sodergren E."/>
            <person name="Wylie T."/>
            <person name="Fulton L."/>
            <person name="Fulton R."/>
            <person name="Fronick C."/>
            <person name="O'Laughlin M."/>
            <person name="Godfrey J."/>
            <person name="Miner T."/>
            <person name="Herter B."/>
            <person name="Appelbaum E."/>
            <person name="Cordes M."/>
            <person name="Lek S."/>
            <person name="Wollam A."/>
            <person name="Pepin K.H."/>
            <person name="Palsikar V.B."/>
            <person name="Mitreva M."/>
            <person name="Wilson R.K."/>
        </authorList>
    </citation>
    <scope>NUCLEOTIDE SEQUENCE [LARGE SCALE GENOMIC DNA]</scope>
    <source>
        <strain evidence="1 2">ATCC 14665</strain>
    </source>
</reference>
<comment type="caution">
    <text evidence="1">The sequence shown here is derived from an EMBL/GenBank/DDBJ whole genome shotgun (WGS) entry which is preliminary data.</text>
</comment>
<dbReference type="AlphaFoldDB" id="U2SDX6"/>
<dbReference type="Proteomes" id="UP000016605">
    <property type="component" value="Unassembled WGS sequence"/>
</dbReference>
<evidence type="ECO:0000313" key="2">
    <source>
        <dbReference type="Proteomes" id="UP000016605"/>
    </source>
</evidence>
<dbReference type="HOGENOM" id="CLU_2130369_0_0_11"/>
<proteinExistence type="predicted"/>
<name>U2SDX6_LEIAQ</name>
<sequence>MYALRLRLFDRFGEVVVAGEEVERVDGAVAGVADHVESDSQVDAFLFPVYADPSESEFHAGEESDPFMFGFSDAVACGVVPVDAEERQPASLFDDGDELVDEVCMVDGHPSSQ</sequence>
<protein>
    <submittedName>
        <fullName evidence="1">Uncharacterized protein</fullName>
    </submittedName>
</protein>
<organism evidence="1 2">
    <name type="scientific">Leifsonia aquatica ATCC 14665</name>
    <dbReference type="NCBI Taxonomy" id="1358026"/>
    <lineage>
        <taxon>Bacteria</taxon>
        <taxon>Bacillati</taxon>
        <taxon>Actinomycetota</taxon>
        <taxon>Actinomycetes</taxon>
        <taxon>Micrococcales</taxon>
        <taxon>Microbacteriaceae</taxon>
        <taxon>Leifsonia</taxon>
    </lineage>
</organism>
<evidence type="ECO:0000313" key="1">
    <source>
        <dbReference type="EMBL" id="ERK60902.1"/>
    </source>
</evidence>
<accession>U2SDX6</accession>